<dbReference type="Proteomes" id="UP000559027">
    <property type="component" value="Unassembled WGS sequence"/>
</dbReference>
<name>A0A8H5CUM8_9AGAR</name>
<evidence type="ECO:0000259" key="3">
    <source>
        <dbReference type="Pfam" id="PF24883"/>
    </source>
</evidence>
<dbReference type="InterPro" id="IPR056884">
    <property type="entry name" value="NPHP3-like_N"/>
</dbReference>
<dbReference type="OrthoDB" id="163438at2759"/>
<dbReference type="Pfam" id="PF24883">
    <property type="entry name" value="NPHP3_N"/>
    <property type="match status" value="1"/>
</dbReference>
<evidence type="ECO:0000313" key="5">
    <source>
        <dbReference type="Proteomes" id="UP000559027"/>
    </source>
</evidence>
<gene>
    <name evidence="4" type="ORF">D9756_010179</name>
</gene>
<proteinExistence type="predicted"/>
<keyword evidence="5" id="KW-1185">Reference proteome</keyword>
<dbReference type="InterPro" id="IPR027417">
    <property type="entry name" value="P-loop_NTPase"/>
</dbReference>
<protein>
    <recommendedName>
        <fullName evidence="3">Nephrocystin 3-like N-terminal domain-containing protein</fullName>
    </recommendedName>
</protein>
<feature type="compositionally biased region" description="Polar residues" evidence="2">
    <location>
        <begin position="1"/>
        <end position="11"/>
    </location>
</feature>
<feature type="region of interest" description="Disordered" evidence="2">
    <location>
        <begin position="72"/>
        <end position="93"/>
    </location>
</feature>
<organism evidence="4 5">
    <name type="scientific">Leucocoprinus leucothites</name>
    <dbReference type="NCBI Taxonomy" id="201217"/>
    <lineage>
        <taxon>Eukaryota</taxon>
        <taxon>Fungi</taxon>
        <taxon>Dikarya</taxon>
        <taxon>Basidiomycota</taxon>
        <taxon>Agaricomycotina</taxon>
        <taxon>Agaricomycetes</taxon>
        <taxon>Agaricomycetidae</taxon>
        <taxon>Agaricales</taxon>
        <taxon>Agaricineae</taxon>
        <taxon>Agaricaceae</taxon>
        <taxon>Leucocoprinus</taxon>
    </lineage>
</organism>
<sequence>MSELAQSTNYPRSPVTKTRWLTERRRSLTSVQEVVHEGDATYQMRPESKNLLQSLEEEEDVLGSYGGVSEIEKASVDGKDGDQTAAESRDGSIPPLREVINRFQELGLGNMGMEMLSASTSHVLPGAHDFVMNNPIFLSVGSPGDESSAMRLLAENKLSGAETDSFTRDPPPCCHPGTRHTILTLVISWLMDINRKTSLLWLHGAAGVGKSAVAQTISEYCLDKPQEQWLGAALFLSRTKNQDVPTRIIPSLAYQLAVRFPAYKGIITRLLTNEPSIFDKSLHTQFTKMIIEPLSRLDSELETSHPIIMLLDGLDECRGDQAQQTLVELIGSFSAIGHALHLPFVWIITSRPEWQIVSAFSKVERLGYLWKEELPIDTFEARGDVANFLRDGFERIRTHYADAFSPKTVWPTKEQFTVIRFYASGLFVFASTVLDFVGDGEVGDPVLQLDLCLEFFKGTHLSPAGNPLDPLESLYSGILGSIHHKALPTTLQILSVLRFSKAAFSAQTIANFLGLNQATFYGSLRRLYSVLVIPQPQDAGRTSLQIRHASFEGFLDGMLESRALGPSLCDINANICKACIRWLGFRGKMLRHARTIGPRAGYLSDNVPWNHPRSFRSIVTFTGKEIWPLLLYRAENDMVRLYQDLVHFDFASYDRVYSLYEPTHTLERHSAHAASIFCGLYFFQEKNQPLAENLIRLTPQSTTDYHLVEQYACFLKENGLRKADFKRIQSASQQFSFLCLSDTTVPGRRRIRETRKALLDPFAMYFLLGHGSKTCLIIAYRPNISVKQFLTDAFQAIHIAYSGRLPVEGVVWPLPQHVDLIASTSVLPPSSDSHSPEKELSLYSSMIRLIIAFIADTQHSNPVGRLGWIVEVLSKNYLTRSRIFNLVRKQILDDIPDHNSPLINRILSLLMQYITQGYDWSAPVLIEDLAETFMVDCDSVEGVLKTINLLISSRPLLFPLGSVLDFGFSDPALARDWLGAWFNPPFCSTVMPLDRTDCWGSECSILTCSTGDFESFFVNGKYSTDILTEGAPKTICSGENKLRDARGEMQLDDLLRSMLLHPPYRDGARCTAVCISLAHQQSPSTVVDIAEAWLDHLFLLSPPLDQFPLLLNVLNPGFLVQTISRKFKPEPSSSQTPSVDDTAQEIESATRNQRSLRERKSRMQTNFTRRIIPCQDIKSLVGNKINAPANVIYMTPEEHFDFGHFVFYLEPDADEPDQYLVKFLKDDGELNSGARTAIVKFTALEDPKVEVPDPRLLGIHAAFAEVLHLCGVTEYWDGLKIQVDGDMMFVMSDVELNFATHLQS</sequence>
<dbReference type="PANTHER" id="PTHR10039:SF17">
    <property type="entry name" value="FUNGAL STAND N-TERMINAL GOODBYE DOMAIN-CONTAINING PROTEIN-RELATED"/>
    <property type="match status" value="1"/>
</dbReference>
<keyword evidence="1" id="KW-0677">Repeat</keyword>
<evidence type="ECO:0000256" key="2">
    <source>
        <dbReference type="SAM" id="MobiDB-lite"/>
    </source>
</evidence>
<evidence type="ECO:0000313" key="4">
    <source>
        <dbReference type="EMBL" id="KAF5347913.1"/>
    </source>
</evidence>
<accession>A0A8H5CUM8</accession>
<comment type="caution">
    <text evidence="4">The sequence shown here is derived from an EMBL/GenBank/DDBJ whole genome shotgun (WGS) entry which is preliminary data.</text>
</comment>
<dbReference type="SUPFAM" id="SSF52540">
    <property type="entry name" value="P-loop containing nucleoside triphosphate hydrolases"/>
    <property type="match status" value="1"/>
</dbReference>
<dbReference type="PANTHER" id="PTHR10039">
    <property type="entry name" value="AMELOGENIN"/>
    <property type="match status" value="1"/>
</dbReference>
<dbReference type="Gene3D" id="3.40.50.300">
    <property type="entry name" value="P-loop containing nucleotide triphosphate hydrolases"/>
    <property type="match status" value="1"/>
</dbReference>
<dbReference type="EMBL" id="JAACJO010000022">
    <property type="protein sequence ID" value="KAF5347913.1"/>
    <property type="molecule type" value="Genomic_DNA"/>
</dbReference>
<feature type="compositionally biased region" description="Basic and acidic residues" evidence="2">
    <location>
        <begin position="72"/>
        <end position="90"/>
    </location>
</feature>
<feature type="compositionally biased region" description="Polar residues" evidence="2">
    <location>
        <begin position="1131"/>
        <end position="1153"/>
    </location>
</feature>
<evidence type="ECO:0000256" key="1">
    <source>
        <dbReference type="ARBA" id="ARBA00022737"/>
    </source>
</evidence>
<feature type="domain" description="Nephrocystin 3-like N-terminal" evidence="3">
    <location>
        <begin position="188"/>
        <end position="351"/>
    </location>
</feature>
<reference evidence="4 5" key="1">
    <citation type="journal article" date="2020" name="ISME J.">
        <title>Uncovering the hidden diversity of litter-decomposition mechanisms in mushroom-forming fungi.</title>
        <authorList>
            <person name="Floudas D."/>
            <person name="Bentzer J."/>
            <person name="Ahren D."/>
            <person name="Johansson T."/>
            <person name="Persson P."/>
            <person name="Tunlid A."/>
        </authorList>
    </citation>
    <scope>NUCLEOTIDE SEQUENCE [LARGE SCALE GENOMIC DNA]</scope>
    <source>
        <strain evidence="4 5">CBS 146.42</strain>
    </source>
</reference>
<feature type="region of interest" description="Disordered" evidence="2">
    <location>
        <begin position="1"/>
        <end position="21"/>
    </location>
</feature>
<feature type="region of interest" description="Disordered" evidence="2">
    <location>
        <begin position="1128"/>
        <end position="1162"/>
    </location>
</feature>